<evidence type="ECO:0000313" key="1">
    <source>
        <dbReference type="EMBL" id="PTD07379.1"/>
    </source>
</evidence>
<protein>
    <submittedName>
        <fullName evidence="1">Uncharacterized protein</fullName>
    </submittedName>
</protein>
<accession>A0A2T4GV29</accession>
<name>A0A2T4GV29_FUSCU</name>
<dbReference type="Proteomes" id="UP000241587">
    <property type="component" value="Unassembled WGS sequence"/>
</dbReference>
<keyword evidence="2" id="KW-1185">Reference proteome</keyword>
<proteinExistence type="predicted"/>
<gene>
    <name evidence="1" type="ORF">FCULG_00006666</name>
</gene>
<organism evidence="1 2">
    <name type="scientific">Fusarium culmorum</name>
    <dbReference type="NCBI Taxonomy" id="5516"/>
    <lineage>
        <taxon>Eukaryota</taxon>
        <taxon>Fungi</taxon>
        <taxon>Dikarya</taxon>
        <taxon>Ascomycota</taxon>
        <taxon>Pezizomycotina</taxon>
        <taxon>Sordariomycetes</taxon>
        <taxon>Hypocreomycetidae</taxon>
        <taxon>Hypocreales</taxon>
        <taxon>Nectriaceae</taxon>
        <taxon>Fusarium</taxon>
    </lineage>
</organism>
<dbReference type="AlphaFoldDB" id="A0A2T4GV29"/>
<comment type="caution">
    <text evidence="1">The sequence shown here is derived from an EMBL/GenBank/DDBJ whole genome shotgun (WGS) entry which is preliminary data.</text>
</comment>
<sequence>MLQHFGYDDLAPGIPKQFRGIIDNNLKIDGRLRVYKGEGGFLYSTSPNGALGMALFMKGHLPIHVIVPMNLVRLGSAFRTLADKAADTLPVVPAPPTPAHVPGANNRLDATIRTLWTTLATSMATLRQLEMLEADLAFCFNDLHNNVDSITNAFPGDVRRVLQSGGFSLRDLTSLRHVSDSFPGQGTSCTEDVSPEIVTMAEQTMILLMDSYLRFLFKPRQDSASLIASSNQAKYLSSVMTTTAAATAWPRIRTKGCNFASPLFDFKKSSDIIAVHTVPGDPSDRTFTSYRMKRSVLYYAFRDGSFSARIGFGVDVIRQSGTALKEFVIVAKDEQMIAQRPRHVYLVYEIMDDRRPHPRPWIGVPSLESLYGDREPHVKIGRRIAKYPTGPYRFLTYHRSMNPEELDESRPVQVPFEERLGLWVEDQEIEDEIDDDQLVASDEED</sequence>
<reference evidence="1 2" key="1">
    <citation type="submission" date="2018-02" db="EMBL/GenBank/DDBJ databases">
        <title>Fusarium culmorum secondary metabolites in fungal-bacterial-plant interactions.</title>
        <authorList>
            <person name="Schmidt R."/>
        </authorList>
    </citation>
    <scope>NUCLEOTIDE SEQUENCE [LARGE SCALE GENOMIC DNA]</scope>
    <source>
        <strain evidence="1 2">PV</strain>
    </source>
</reference>
<evidence type="ECO:0000313" key="2">
    <source>
        <dbReference type="Proteomes" id="UP000241587"/>
    </source>
</evidence>
<dbReference type="OrthoDB" id="5154081at2759"/>
<dbReference type="EMBL" id="PVEM01000006">
    <property type="protein sequence ID" value="PTD07379.1"/>
    <property type="molecule type" value="Genomic_DNA"/>
</dbReference>